<evidence type="ECO:0008006" key="2">
    <source>
        <dbReference type="Google" id="ProtNLM"/>
    </source>
</evidence>
<proteinExistence type="predicted"/>
<protein>
    <recommendedName>
        <fullName evidence="2">Reverse transcriptase domain-containing protein</fullName>
    </recommendedName>
</protein>
<feature type="non-terminal residue" evidence="1">
    <location>
        <position position="1"/>
    </location>
</feature>
<reference evidence="1" key="1">
    <citation type="journal article" date="2019" name="Sci. Rep.">
        <title>Draft genome of Tanacetum cinerariifolium, the natural source of mosquito coil.</title>
        <authorList>
            <person name="Yamashiro T."/>
            <person name="Shiraishi A."/>
            <person name="Satake H."/>
            <person name="Nakayama K."/>
        </authorList>
    </citation>
    <scope>NUCLEOTIDE SEQUENCE</scope>
</reference>
<dbReference type="EMBL" id="BKCJ010448855">
    <property type="protein sequence ID" value="GFA57806.1"/>
    <property type="molecule type" value="Genomic_DNA"/>
</dbReference>
<comment type="caution">
    <text evidence="1">The sequence shown here is derived from an EMBL/GenBank/DDBJ whole genome shotgun (WGS) entry which is preliminary data.</text>
</comment>
<organism evidence="1">
    <name type="scientific">Tanacetum cinerariifolium</name>
    <name type="common">Dalmatian daisy</name>
    <name type="synonym">Chrysanthemum cinerariifolium</name>
    <dbReference type="NCBI Taxonomy" id="118510"/>
    <lineage>
        <taxon>Eukaryota</taxon>
        <taxon>Viridiplantae</taxon>
        <taxon>Streptophyta</taxon>
        <taxon>Embryophyta</taxon>
        <taxon>Tracheophyta</taxon>
        <taxon>Spermatophyta</taxon>
        <taxon>Magnoliopsida</taxon>
        <taxon>eudicotyledons</taxon>
        <taxon>Gunneridae</taxon>
        <taxon>Pentapetalae</taxon>
        <taxon>asterids</taxon>
        <taxon>campanulids</taxon>
        <taxon>Asterales</taxon>
        <taxon>Asteraceae</taxon>
        <taxon>Asteroideae</taxon>
        <taxon>Anthemideae</taxon>
        <taxon>Anthemidinae</taxon>
        <taxon>Tanacetum</taxon>
    </lineage>
</organism>
<accession>A0A699JWM4</accession>
<evidence type="ECO:0000313" key="1">
    <source>
        <dbReference type="EMBL" id="GFA57806.1"/>
    </source>
</evidence>
<dbReference type="AlphaFoldDB" id="A0A699JWM4"/>
<gene>
    <name evidence="1" type="ORF">Tci_629778</name>
</gene>
<sequence>IFIPIFIHCPAFSSHDDGDDENYTIAITSEEPDNSLSMRDGHFDIILKTESDEVIKSSVEDLVPIPSKSEGIPDNTCDVPFRDNSLPLDVSKDQFEEFSDSNDDSTSIDDNYFFIENIDYVEASPPDSELVSLEEVKDDNLREKLLNINLLIAKIKSLNDNPTPDHVLKPLSPFPIPVEESDSFLENGNTITHAEYSLPKYDLFLFEIEPDQGELTSVVILAEPRVHVPNVLTTHPTLMLDSDFIPSDNSLPESKIFYFDIEEKNSGSTTIYADISLLDLDCFNFKRELDPGVSHRSGTFMKFNVYPNRLNESPIEILSSTTFPKDQ</sequence>
<name>A0A699JWM4_TANCI</name>